<dbReference type="PANTHER" id="PTHR42894:SF1">
    <property type="entry name" value="N-(5'-PHOSPHORIBOSYL)ANTHRANILATE ISOMERASE"/>
    <property type="match status" value="1"/>
</dbReference>
<comment type="pathway">
    <text evidence="2">Amino-acid biosynthesis; L-tryptophan biosynthesis; L-tryptophan from chorismate: step 3/5.</text>
</comment>
<dbReference type="Gene3D" id="3.20.20.70">
    <property type="entry name" value="Aldolase class I"/>
    <property type="match status" value="1"/>
</dbReference>
<comment type="catalytic activity">
    <reaction evidence="1">
        <text>N-(5-phospho-beta-D-ribosyl)anthranilate = 1-(2-carboxyphenylamino)-1-deoxy-D-ribulose 5-phosphate</text>
        <dbReference type="Rhea" id="RHEA:21540"/>
        <dbReference type="ChEBI" id="CHEBI:18277"/>
        <dbReference type="ChEBI" id="CHEBI:58613"/>
        <dbReference type="EC" id="5.3.1.24"/>
    </reaction>
</comment>
<sequence>MAALTQLKTLQSKESIVSGITSRADLMAAHAAGATYAGFIFVLTSPYGIAIEEAKEIAKNSPLKHIGIFQNSDLADILYVVNEIKLDAILLNGWETQAFITQLRTQLPESIKIIKIAHLKDDAPKMNYQHVDFYLLGGHVGEILEPNWTLLQNIDLSNVFLSGNWRDSTLLPNIESRPLGFELNFKMSTAKMHWSH</sequence>
<feature type="domain" description="N-(5'phosphoribosyl) anthranilate isomerase (PRAI)" evidence="9">
    <location>
        <begin position="18"/>
        <end position="164"/>
    </location>
</feature>
<evidence type="ECO:0000313" key="11">
    <source>
        <dbReference type="Proteomes" id="UP001500631"/>
    </source>
</evidence>
<evidence type="ECO:0000256" key="3">
    <source>
        <dbReference type="ARBA" id="ARBA00012572"/>
    </source>
</evidence>
<evidence type="ECO:0000256" key="7">
    <source>
        <dbReference type="ARBA" id="ARBA00023141"/>
    </source>
</evidence>
<dbReference type="SUPFAM" id="SSF51366">
    <property type="entry name" value="Ribulose-phoshate binding barrel"/>
    <property type="match status" value="1"/>
</dbReference>
<dbReference type="RefSeq" id="WP_077924573.1">
    <property type="nucleotide sequence ID" value="NZ_BAABKE010000002.1"/>
</dbReference>
<evidence type="ECO:0000259" key="9">
    <source>
        <dbReference type="Pfam" id="PF00697"/>
    </source>
</evidence>
<dbReference type="PANTHER" id="PTHR42894">
    <property type="entry name" value="N-(5'-PHOSPHORIBOSYL)ANTHRANILATE ISOMERASE"/>
    <property type="match status" value="1"/>
</dbReference>
<dbReference type="EC" id="5.3.1.24" evidence="3"/>
<keyword evidence="5" id="KW-0028">Amino-acid biosynthesis</keyword>
<evidence type="ECO:0000256" key="8">
    <source>
        <dbReference type="ARBA" id="ARBA00023235"/>
    </source>
</evidence>
<dbReference type="InterPro" id="IPR013785">
    <property type="entry name" value="Aldolase_TIM"/>
</dbReference>
<gene>
    <name evidence="10" type="ORF">GCM10023338_04640</name>
</gene>
<evidence type="ECO:0000256" key="4">
    <source>
        <dbReference type="ARBA" id="ARBA00022272"/>
    </source>
</evidence>
<keyword evidence="6" id="KW-0822">Tryptophan biosynthesis</keyword>
<dbReference type="Proteomes" id="UP001500631">
    <property type="component" value="Unassembled WGS sequence"/>
</dbReference>
<comment type="caution">
    <text evidence="10">The sequence shown here is derived from an EMBL/GenBank/DDBJ whole genome shotgun (WGS) entry which is preliminary data.</text>
</comment>
<proteinExistence type="predicted"/>
<evidence type="ECO:0000313" key="10">
    <source>
        <dbReference type="EMBL" id="GAA5095342.1"/>
    </source>
</evidence>
<keyword evidence="11" id="KW-1185">Reference proteome</keyword>
<keyword evidence="7" id="KW-0057">Aromatic amino acid biosynthesis</keyword>
<evidence type="ECO:0000256" key="1">
    <source>
        <dbReference type="ARBA" id="ARBA00001164"/>
    </source>
</evidence>
<evidence type="ECO:0000256" key="2">
    <source>
        <dbReference type="ARBA" id="ARBA00004664"/>
    </source>
</evidence>
<dbReference type="InterPro" id="IPR011060">
    <property type="entry name" value="RibuloseP-bd_barrel"/>
</dbReference>
<reference evidence="11" key="1">
    <citation type="journal article" date="2019" name="Int. J. Syst. Evol. Microbiol.">
        <title>The Global Catalogue of Microorganisms (GCM) 10K type strain sequencing project: providing services to taxonomists for standard genome sequencing and annotation.</title>
        <authorList>
            <consortium name="The Broad Institute Genomics Platform"/>
            <consortium name="The Broad Institute Genome Sequencing Center for Infectious Disease"/>
            <person name="Wu L."/>
            <person name="Ma J."/>
        </authorList>
    </citation>
    <scope>NUCLEOTIDE SEQUENCE [LARGE SCALE GENOMIC DNA]</scope>
    <source>
        <strain evidence="11">JCM 18424</strain>
    </source>
</reference>
<name>A0ABP9MK33_9GAMM</name>
<evidence type="ECO:0000256" key="6">
    <source>
        <dbReference type="ARBA" id="ARBA00022822"/>
    </source>
</evidence>
<dbReference type="EMBL" id="BAABKE010000002">
    <property type="protein sequence ID" value="GAA5095342.1"/>
    <property type="molecule type" value="Genomic_DNA"/>
</dbReference>
<dbReference type="Pfam" id="PF00697">
    <property type="entry name" value="PRAI"/>
    <property type="match status" value="1"/>
</dbReference>
<organism evidence="10 11">
    <name type="scientific">Wohlfahrtiimonas larvae</name>
    <dbReference type="NCBI Taxonomy" id="1157986"/>
    <lineage>
        <taxon>Bacteria</taxon>
        <taxon>Pseudomonadati</taxon>
        <taxon>Pseudomonadota</taxon>
        <taxon>Gammaproteobacteria</taxon>
        <taxon>Cardiobacteriales</taxon>
        <taxon>Ignatzschineriaceae</taxon>
        <taxon>Wohlfahrtiimonas</taxon>
    </lineage>
</organism>
<dbReference type="InterPro" id="IPR044643">
    <property type="entry name" value="TrpF_fam"/>
</dbReference>
<protein>
    <recommendedName>
        <fullName evidence="4">N-(5'-phosphoribosyl)anthranilate isomerase</fullName>
        <ecNumber evidence="3">5.3.1.24</ecNumber>
    </recommendedName>
</protein>
<keyword evidence="8" id="KW-0413">Isomerase</keyword>
<accession>A0ABP9MK33</accession>
<evidence type="ECO:0000256" key="5">
    <source>
        <dbReference type="ARBA" id="ARBA00022605"/>
    </source>
</evidence>
<dbReference type="InterPro" id="IPR001240">
    <property type="entry name" value="PRAI_dom"/>
</dbReference>